<reference evidence="3" key="1">
    <citation type="submission" date="2024-07" db="EMBL/GenBank/DDBJ databases">
        <title>Two chromosome-level genome assemblies of Korean endemic species Abeliophyllum distichum and Forsythia ovata (Oleaceae).</title>
        <authorList>
            <person name="Jang H."/>
        </authorList>
    </citation>
    <scope>NUCLEOTIDE SEQUENCE [LARGE SCALE GENOMIC DNA]</scope>
</reference>
<evidence type="ECO:0000313" key="2">
    <source>
        <dbReference type="EMBL" id="KAL2559914.1"/>
    </source>
</evidence>
<sequence>MEYLEPDGKVYARQRSSIILLIPQIMKAEIRIREKGSDQQCEERCGSYSPSADISKSEFSSSGSSCRWYKAEENRSLSSSRPSSPISAVASSRVPGLVLPPIMFPVIGGKDVVVWDEKLQKCAANLSGLYSV</sequence>
<keyword evidence="3" id="KW-1185">Reference proteome</keyword>
<evidence type="ECO:0000313" key="3">
    <source>
        <dbReference type="Proteomes" id="UP001604277"/>
    </source>
</evidence>
<dbReference type="Proteomes" id="UP001604277">
    <property type="component" value="Unassembled WGS sequence"/>
</dbReference>
<feature type="region of interest" description="Disordered" evidence="1">
    <location>
        <begin position="41"/>
        <end position="64"/>
    </location>
</feature>
<dbReference type="EMBL" id="JBFOLJ010000001">
    <property type="protein sequence ID" value="KAL2559914.1"/>
    <property type="molecule type" value="Genomic_DNA"/>
</dbReference>
<gene>
    <name evidence="2" type="ORF">Fot_04653</name>
</gene>
<name>A0ABD1XD67_9LAMI</name>
<comment type="caution">
    <text evidence="2">The sequence shown here is derived from an EMBL/GenBank/DDBJ whole genome shotgun (WGS) entry which is preliminary data.</text>
</comment>
<accession>A0ABD1XD67</accession>
<organism evidence="2 3">
    <name type="scientific">Forsythia ovata</name>
    <dbReference type="NCBI Taxonomy" id="205694"/>
    <lineage>
        <taxon>Eukaryota</taxon>
        <taxon>Viridiplantae</taxon>
        <taxon>Streptophyta</taxon>
        <taxon>Embryophyta</taxon>
        <taxon>Tracheophyta</taxon>
        <taxon>Spermatophyta</taxon>
        <taxon>Magnoliopsida</taxon>
        <taxon>eudicotyledons</taxon>
        <taxon>Gunneridae</taxon>
        <taxon>Pentapetalae</taxon>
        <taxon>asterids</taxon>
        <taxon>lamiids</taxon>
        <taxon>Lamiales</taxon>
        <taxon>Oleaceae</taxon>
        <taxon>Forsythieae</taxon>
        <taxon>Forsythia</taxon>
    </lineage>
</organism>
<proteinExistence type="predicted"/>
<protein>
    <submittedName>
        <fullName evidence="2">Rop guanine nucleotide exchange factor 1</fullName>
    </submittedName>
</protein>
<dbReference type="AlphaFoldDB" id="A0ABD1XD67"/>
<evidence type="ECO:0000256" key="1">
    <source>
        <dbReference type="SAM" id="MobiDB-lite"/>
    </source>
</evidence>